<reference evidence="4 5" key="1">
    <citation type="journal article" date="2018" name="PLoS Pathog.">
        <title>Evolution of structural diversity of trichothecenes, a family of toxins produced by plant pathogenic and entomopathogenic fungi.</title>
        <authorList>
            <person name="Proctor R.H."/>
            <person name="McCormick S.P."/>
            <person name="Kim H.S."/>
            <person name="Cardoza R.E."/>
            <person name="Stanley A.M."/>
            <person name="Lindo L."/>
            <person name="Kelly A."/>
            <person name="Brown D.W."/>
            <person name="Lee T."/>
            <person name="Vaughan M.M."/>
            <person name="Alexander N.J."/>
            <person name="Busman M."/>
            <person name="Gutierrez S."/>
        </authorList>
    </citation>
    <scope>NUCLEOTIDE SEQUENCE [LARGE SCALE GENOMIC DNA]</scope>
    <source>
        <strain evidence="4 5">IBT 40837</strain>
    </source>
</reference>
<feature type="compositionally biased region" description="Low complexity" evidence="1">
    <location>
        <begin position="360"/>
        <end position="409"/>
    </location>
</feature>
<comment type="caution">
    <text evidence="4">The sequence shown here is derived from an EMBL/GenBank/DDBJ whole genome shotgun (WGS) entry which is preliminary data.</text>
</comment>
<dbReference type="InterPro" id="IPR054293">
    <property type="entry name" value="DUF7029"/>
</dbReference>
<dbReference type="PROSITE" id="PS50948">
    <property type="entry name" value="PAN"/>
    <property type="match status" value="1"/>
</dbReference>
<feature type="region of interest" description="Disordered" evidence="1">
    <location>
        <begin position="1243"/>
        <end position="1293"/>
    </location>
</feature>
<feature type="compositionally biased region" description="Low complexity" evidence="1">
    <location>
        <begin position="1246"/>
        <end position="1291"/>
    </location>
</feature>
<feature type="region of interest" description="Disordered" evidence="1">
    <location>
        <begin position="360"/>
        <end position="441"/>
    </location>
</feature>
<organism evidence="4 5">
    <name type="scientific">Trichoderma arundinaceum</name>
    <dbReference type="NCBI Taxonomy" id="490622"/>
    <lineage>
        <taxon>Eukaryota</taxon>
        <taxon>Fungi</taxon>
        <taxon>Dikarya</taxon>
        <taxon>Ascomycota</taxon>
        <taxon>Pezizomycotina</taxon>
        <taxon>Sordariomycetes</taxon>
        <taxon>Hypocreomycetidae</taxon>
        <taxon>Hypocreales</taxon>
        <taxon>Hypocreaceae</taxon>
        <taxon>Trichoderma</taxon>
    </lineage>
</organism>
<dbReference type="STRING" id="490622.A0A395NGU7"/>
<name>A0A395NGU7_TRIAR</name>
<evidence type="ECO:0000259" key="3">
    <source>
        <dbReference type="PROSITE" id="PS50948"/>
    </source>
</evidence>
<accession>A0A395NGU7</accession>
<dbReference type="Pfam" id="PF14295">
    <property type="entry name" value="PAN_4"/>
    <property type="match status" value="3"/>
</dbReference>
<feature type="domain" description="Apple" evidence="3">
    <location>
        <begin position="39"/>
        <end position="119"/>
    </location>
</feature>
<feature type="compositionally biased region" description="Polar residues" evidence="1">
    <location>
        <begin position="410"/>
        <end position="441"/>
    </location>
</feature>
<gene>
    <name evidence="4" type="ORF">TARUN_7048</name>
</gene>
<dbReference type="Pfam" id="PF22974">
    <property type="entry name" value="DUF7029"/>
    <property type="match status" value="1"/>
</dbReference>
<evidence type="ECO:0000313" key="5">
    <source>
        <dbReference type="Proteomes" id="UP000266272"/>
    </source>
</evidence>
<protein>
    <recommendedName>
        <fullName evidence="3">Apple domain-containing protein</fullName>
    </recommendedName>
</protein>
<sequence>MRSLLVSVSTLVLLALEASGRIIPIVGNEIVGRGQTYRASNGEKFAVEYGFDYHGGDYKMITAANLHDCINYCAAHSSCRAASYTGKSCWLKSTVEAAVANSRVTGAVRLQYVPAPIVCPMDGGDQLKQADGKKYTIECGTDRPHGDINSVPTLNFANCIKLCDETNGCIAASWRFGDCYLKKSLKPAISNSWVDTAVLSSLLNAPALCPSQNGKQVKEASGRSFTVACNTDRQGGDIASKPLANFNDCVSWCDETSGCIAAAYRDGHCWLKGKLTVSSKRTNCQVAVLSSKLLHTSTHTTSTSTKSTQKSTSTPLKTTSKGLSTSTKSVTATTQSTKTFTSITTKSSLSVVSGSSSSSVSESISSSGVSTAAATAPTTVATSASTSKILSSPVSSISSASTVSTSNDSNGVSTSASTIDTSVQTTAQTTGSASISAPSGTLQTPTGPIILDAQPTATLGPLRPPNVNLAGTDAVTPQKISQLWFGSSSTASNASNAVNSPTVRVNMTFEYPSVVLDNSINVINIQCTSGGLSADFNSTQAYNAAKASWTAAEGNSTSLIVITAASGCSSDGHYIYFVASGFTFNDKTQSVSCIGSIESVADIAQEVGMDFGSIQYSTPAIDSNPDLEATYGCAAPGSSQVHGLPAIYCGPDFDQRLDDKLGYYSGSDDNFNATLAALAPGVPTHSPERRGLIQRRCFLGLCHVVQAVEHVVSTVYHAVATVVTNVANTIVNNVESAAEKLAKEAEQTIGNLASDVLSFVENLASTVVGLATFLVTGDYSNSFDFPLHLGPPPLSLDESPWGDGFKFYEWTPDKGEWYDAQADAIDKMKSVVLGDADPEPGIELWCVNCGVKGDLKVTGSISYSLANGLTKGQVSMKGNVYAGLFLGMNAFAEWDPKDEYDFLTMGLPGFEIPHIIIVGPSLSLGVSVDLDIAAVGQYLVGAGLTWPSLSATLDFVHSGGSSQSGWTPIVNDTVQADGSLTVNSTLGLPITLGFGINVLDGKYKKEIKLVDTPGVRASLEYDFTNELTNGSFNSAPPDGCYGIEWGIGLVNTVVLDLSDIDEGTYTLDEWDGPLFASGCIGESLTIAAPATTLTALPGGTTSVAPPQTYPDCATFTCPNNDSGYCTSNGETFKLDCEVVYGTQQLANLCVTSLGACVDACSSTFSTCTGVDFFSWGIQDCIDQANDPWGGEIDDFSNCFPFAVASGGVSGEQANSGWSLLKTAPPSKKRSHFDLLGRTPTLTSTVASASNTGTSISTTGTSSTDNGTTHTATTTGKSGTTTTSSTDSGSAALPSPTDNFSTILVTDATGQLQINPHVNGSLFISAANSSVPLTNLTNGIGFVADTSESAVMGDSIGRLLYYFPNTISAVGASRLRLGAWGSIPNGAELVTLFPTKSSTGATVLVAVDSSLNVFYPFICSIEGQINKIFLVADADTGSATLMNSDLTYTVIGGVAQQCLSLAMVAQGLPGWSPPSTTNSTKK</sequence>
<evidence type="ECO:0000256" key="2">
    <source>
        <dbReference type="SAM" id="SignalP"/>
    </source>
</evidence>
<dbReference type="InterPro" id="IPR003609">
    <property type="entry name" value="Pan_app"/>
</dbReference>
<dbReference type="Proteomes" id="UP000266272">
    <property type="component" value="Unassembled WGS sequence"/>
</dbReference>
<feature type="region of interest" description="Disordered" evidence="1">
    <location>
        <begin position="299"/>
        <end position="328"/>
    </location>
</feature>
<dbReference type="EMBL" id="PXOA01000462">
    <property type="protein sequence ID" value="RFU75189.1"/>
    <property type="molecule type" value="Genomic_DNA"/>
</dbReference>
<keyword evidence="2" id="KW-0732">Signal</keyword>
<feature type="chain" id="PRO_5017187653" description="Apple domain-containing protein" evidence="2">
    <location>
        <begin position="21"/>
        <end position="1481"/>
    </location>
</feature>
<evidence type="ECO:0000313" key="4">
    <source>
        <dbReference type="EMBL" id="RFU75189.1"/>
    </source>
</evidence>
<proteinExistence type="predicted"/>
<dbReference type="OrthoDB" id="160645at2759"/>
<feature type="signal peptide" evidence="2">
    <location>
        <begin position="1"/>
        <end position="20"/>
    </location>
</feature>
<evidence type="ECO:0000256" key="1">
    <source>
        <dbReference type="SAM" id="MobiDB-lite"/>
    </source>
</evidence>
<dbReference type="Gene3D" id="3.50.4.10">
    <property type="entry name" value="Hepatocyte Growth Factor"/>
    <property type="match status" value="2"/>
</dbReference>
<keyword evidence="5" id="KW-1185">Reference proteome</keyword>